<dbReference type="InterPro" id="IPR052714">
    <property type="entry name" value="MFS_Exporter"/>
</dbReference>
<feature type="transmembrane region" description="Helical" evidence="4">
    <location>
        <begin position="272"/>
        <end position="291"/>
    </location>
</feature>
<keyword evidence="1 4" id="KW-0812">Transmembrane</keyword>
<feature type="transmembrane region" description="Helical" evidence="4">
    <location>
        <begin position="236"/>
        <end position="260"/>
    </location>
</feature>
<reference evidence="6 7" key="1">
    <citation type="submission" date="2008-05" db="EMBL/GenBank/DDBJ databases">
        <title>Complete sequence of chromosome of Geobacter lovleyi SZ.</title>
        <authorList>
            <consortium name="US DOE Joint Genome Institute"/>
            <person name="Lucas S."/>
            <person name="Copeland A."/>
            <person name="Lapidus A."/>
            <person name="Glavina del Rio T."/>
            <person name="Dalin E."/>
            <person name="Tice H."/>
            <person name="Bruce D."/>
            <person name="Goodwin L."/>
            <person name="Pitluck S."/>
            <person name="Chertkov O."/>
            <person name="Meincke L."/>
            <person name="Brettin T."/>
            <person name="Detter J.C."/>
            <person name="Han C."/>
            <person name="Tapia R."/>
            <person name="Kuske C.R."/>
            <person name="Schmutz J."/>
            <person name="Larimer F."/>
            <person name="Land M."/>
            <person name="Hauser L."/>
            <person name="Kyrpides N."/>
            <person name="Mikhailova N."/>
            <person name="Sung Y."/>
            <person name="Fletcher K.E."/>
            <person name="Ritalahti K.M."/>
            <person name="Loeffler F.E."/>
            <person name="Richardson P."/>
        </authorList>
    </citation>
    <scope>NUCLEOTIDE SEQUENCE [LARGE SCALE GENOMIC DNA]</scope>
    <source>
        <strain evidence="7">ATCC BAA-1151 / DSM 17278 / SZ</strain>
    </source>
</reference>
<evidence type="ECO:0000259" key="5">
    <source>
        <dbReference type="PROSITE" id="PS50850"/>
    </source>
</evidence>
<keyword evidence="2 4" id="KW-1133">Transmembrane helix</keyword>
<dbReference type="EMBL" id="CP001089">
    <property type="protein sequence ID" value="ACD96128.1"/>
    <property type="molecule type" value="Genomic_DNA"/>
</dbReference>
<dbReference type="InterPro" id="IPR020846">
    <property type="entry name" value="MFS_dom"/>
</dbReference>
<dbReference type="Gene3D" id="1.20.1250.20">
    <property type="entry name" value="MFS general substrate transporter like domains"/>
    <property type="match status" value="2"/>
</dbReference>
<dbReference type="InterPro" id="IPR011701">
    <property type="entry name" value="MFS"/>
</dbReference>
<dbReference type="eggNOG" id="COG2814">
    <property type="taxonomic scope" value="Bacteria"/>
</dbReference>
<evidence type="ECO:0000313" key="6">
    <source>
        <dbReference type="EMBL" id="ACD96128.1"/>
    </source>
</evidence>
<keyword evidence="7" id="KW-1185">Reference proteome</keyword>
<feature type="transmembrane region" description="Helical" evidence="4">
    <location>
        <begin position="74"/>
        <end position="91"/>
    </location>
</feature>
<dbReference type="PANTHER" id="PTHR23531:SF1">
    <property type="entry name" value="QUINOLENE RESISTANCE PROTEIN NORA"/>
    <property type="match status" value="1"/>
</dbReference>
<evidence type="ECO:0000256" key="4">
    <source>
        <dbReference type="SAM" id="Phobius"/>
    </source>
</evidence>
<dbReference type="Proteomes" id="UP000002420">
    <property type="component" value="Chromosome"/>
</dbReference>
<feature type="transmembrane region" description="Helical" evidence="4">
    <location>
        <begin position="132"/>
        <end position="151"/>
    </location>
</feature>
<accession>B3E5E1</accession>
<dbReference type="SUPFAM" id="SSF103473">
    <property type="entry name" value="MFS general substrate transporter"/>
    <property type="match status" value="1"/>
</dbReference>
<protein>
    <submittedName>
        <fullName evidence="6">Major facilitator superfamily MFS_1</fullName>
    </submittedName>
</protein>
<feature type="transmembrane region" description="Helical" evidence="4">
    <location>
        <begin position="103"/>
        <end position="125"/>
    </location>
</feature>
<feature type="transmembrane region" description="Helical" evidence="4">
    <location>
        <begin position="163"/>
        <end position="182"/>
    </location>
</feature>
<dbReference type="RefSeq" id="WP_012470461.1">
    <property type="nucleotide sequence ID" value="NC_010814.1"/>
</dbReference>
<dbReference type="GO" id="GO:0022857">
    <property type="term" value="F:transmembrane transporter activity"/>
    <property type="evidence" value="ECO:0007669"/>
    <property type="project" value="InterPro"/>
</dbReference>
<dbReference type="PROSITE" id="PS50850">
    <property type="entry name" value="MFS"/>
    <property type="match status" value="1"/>
</dbReference>
<feature type="domain" description="Major facilitator superfamily (MFS) profile" evidence="5">
    <location>
        <begin position="200"/>
        <end position="384"/>
    </location>
</feature>
<dbReference type="KEGG" id="glo:Glov_2412"/>
<evidence type="ECO:0000256" key="1">
    <source>
        <dbReference type="ARBA" id="ARBA00022692"/>
    </source>
</evidence>
<evidence type="ECO:0000313" key="7">
    <source>
        <dbReference type="Proteomes" id="UP000002420"/>
    </source>
</evidence>
<dbReference type="STRING" id="398767.Glov_2412"/>
<dbReference type="OrthoDB" id="5421104at2"/>
<feature type="transmembrane region" description="Helical" evidence="4">
    <location>
        <begin position="297"/>
        <end position="321"/>
    </location>
</feature>
<dbReference type="InterPro" id="IPR036259">
    <property type="entry name" value="MFS_trans_sf"/>
</dbReference>
<organism evidence="6 7">
    <name type="scientific">Trichlorobacter lovleyi (strain ATCC BAA-1151 / DSM 17278 / SZ)</name>
    <name type="common">Geobacter lovleyi</name>
    <dbReference type="NCBI Taxonomy" id="398767"/>
    <lineage>
        <taxon>Bacteria</taxon>
        <taxon>Pseudomonadati</taxon>
        <taxon>Thermodesulfobacteriota</taxon>
        <taxon>Desulfuromonadia</taxon>
        <taxon>Geobacterales</taxon>
        <taxon>Geobacteraceae</taxon>
        <taxon>Trichlorobacter</taxon>
    </lineage>
</organism>
<dbReference type="HOGENOM" id="CLU_001265_10_13_7"/>
<feature type="transmembrane region" description="Helical" evidence="4">
    <location>
        <begin position="209"/>
        <end position="230"/>
    </location>
</feature>
<keyword evidence="3 4" id="KW-0472">Membrane</keyword>
<dbReference type="AlphaFoldDB" id="B3E5E1"/>
<gene>
    <name evidence="6" type="ordered locus">Glov_2412</name>
</gene>
<name>B3E5E1_TRIL1</name>
<evidence type="ECO:0000256" key="2">
    <source>
        <dbReference type="ARBA" id="ARBA00022989"/>
    </source>
</evidence>
<feature type="transmembrane region" description="Helical" evidence="4">
    <location>
        <begin position="359"/>
        <end position="379"/>
    </location>
</feature>
<feature type="transmembrane region" description="Helical" evidence="4">
    <location>
        <begin position="41"/>
        <end position="62"/>
    </location>
</feature>
<evidence type="ECO:0000256" key="3">
    <source>
        <dbReference type="ARBA" id="ARBA00023136"/>
    </source>
</evidence>
<dbReference type="PANTHER" id="PTHR23531">
    <property type="entry name" value="QUINOLENE RESISTANCE PROTEIN NORA"/>
    <property type="match status" value="1"/>
</dbReference>
<feature type="transmembrane region" description="Helical" evidence="4">
    <location>
        <begin position="333"/>
        <end position="353"/>
    </location>
</feature>
<sequence length="384" mass="40656">MANPLLTRPFLLLCSQFLAVSTIVAIFFPLQEYLTSLGMPAASAGFILGADALAALIVQPFITPLITARTARRWLLAGSLILAAALIMEGACSSELAFTLARLLQGAGFICVVAAIMPLFVLCIPREMSGRAFGWISLVRLVPYAVVPLLFDLFQIAPAALGGVIRWSALLALLAGALLWLLPRFPQEQEPASGTSFAGIKNSLADRSLLLLFAATVLLYAGYAATFFYLKGFGRAAGLANSGLFFTVATVMMMLVRLFGGSLFDRFDKRRMNMVFLVLSAAGTGLILAAANVTILLALAVLCGIGWGVVMPLLNALIFDLSQPETRGLNQNLGLLMLQCGFFLGPLAGGWLLPQGGYPLLFGAAAGALLLAAGLVLLVRKQNV</sequence>
<dbReference type="Pfam" id="PF07690">
    <property type="entry name" value="MFS_1"/>
    <property type="match status" value="1"/>
</dbReference>
<proteinExistence type="predicted"/>